<dbReference type="InterPro" id="IPR037047">
    <property type="entry name" value="PITH_dom_sf"/>
</dbReference>
<dbReference type="OrthoDB" id="2635at2759"/>
<dbReference type="Pfam" id="PF06201">
    <property type="entry name" value="PITH"/>
    <property type="match status" value="1"/>
</dbReference>
<organism evidence="4 5">
    <name type="scientific">Malassezia vespertilionis</name>
    <dbReference type="NCBI Taxonomy" id="2020962"/>
    <lineage>
        <taxon>Eukaryota</taxon>
        <taxon>Fungi</taxon>
        <taxon>Dikarya</taxon>
        <taxon>Basidiomycota</taxon>
        <taxon>Ustilaginomycotina</taxon>
        <taxon>Malasseziomycetes</taxon>
        <taxon>Malasseziales</taxon>
        <taxon>Malasseziaceae</taxon>
        <taxon>Malassezia</taxon>
    </lineage>
</organism>
<evidence type="ECO:0000313" key="4">
    <source>
        <dbReference type="EMBL" id="PKI85880.1"/>
    </source>
</evidence>
<proteinExistence type="inferred from homology"/>
<accession>A0A2N1JH50</accession>
<evidence type="ECO:0000313" key="5">
    <source>
        <dbReference type="Proteomes" id="UP000232875"/>
    </source>
</evidence>
<feature type="domain" description="PITH" evidence="3">
    <location>
        <begin position="17"/>
        <end position="198"/>
    </location>
</feature>
<keyword evidence="5" id="KW-1185">Reference proteome</keyword>
<dbReference type="InterPro" id="IPR008979">
    <property type="entry name" value="Galactose-bd-like_sf"/>
</dbReference>
<feature type="region of interest" description="Disordered" evidence="2">
    <location>
        <begin position="199"/>
        <end position="218"/>
    </location>
</feature>
<dbReference type="Proteomes" id="UP000232875">
    <property type="component" value="Unassembled WGS sequence"/>
</dbReference>
<dbReference type="AlphaFoldDB" id="A0A2N1JH50"/>
<dbReference type="STRING" id="2020962.A0A2N1JH50"/>
<dbReference type="GO" id="GO:0005634">
    <property type="term" value="C:nucleus"/>
    <property type="evidence" value="ECO:0007669"/>
    <property type="project" value="TreeGrafter"/>
</dbReference>
<dbReference type="SUPFAM" id="SSF49785">
    <property type="entry name" value="Galactose-binding domain-like"/>
    <property type="match status" value="1"/>
</dbReference>
<feature type="region of interest" description="Disordered" evidence="2">
    <location>
        <begin position="1"/>
        <end position="27"/>
    </location>
</feature>
<name>A0A2N1JH50_9BASI</name>
<reference evidence="4 5" key="1">
    <citation type="submission" date="2017-10" db="EMBL/GenBank/DDBJ databases">
        <title>A novel species of cold-tolerant Malassezia isolated from bats.</title>
        <authorList>
            <person name="Lorch J.M."/>
            <person name="Palmer J.M."/>
            <person name="Vanderwolf K.J."/>
            <person name="Schmidt K.Z."/>
            <person name="Verant M.L."/>
            <person name="Weller T.J."/>
            <person name="Blehert D.S."/>
        </authorList>
    </citation>
    <scope>NUCLEOTIDE SEQUENCE [LARGE SCALE GENOMIC DNA]</scope>
    <source>
        <strain evidence="4 5">NWHC:44797-103</strain>
    </source>
</reference>
<comment type="similarity">
    <text evidence="1">Belongs to the PITHD1 family.</text>
</comment>
<dbReference type="Gene3D" id="2.60.120.470">
    <property type="entry name" value="PITH domain"/>
    <property type="match status" value="1"/>
</dbReference>
<evidence type="ECO:0000256" key="1">
    <source>
        <dbReference type="ARBA" id="ARBA00025788"/>
    </source>
</evidence>
<dbReference type="PROSITE" id="PS51532">
    <property type="entry name" value="PITH"/>
    <property type="match status" value="1"/>
</dbReference>
<dbReference type="PANTHER" id="PTHR12175:SF1">
    <property type="entry name" value="PITH DOMAIN-CONTAINING PROTEIN 1"/>
    <property type="match status" value="1"/>
</dbReference>
<sequence>MSCSHEHHGHTHDDGDHAKPGEGTQDLLYGSIDRSQVNALNELVTGSAAGIIKPYDARMDETCVLESDVDDELLITVPFAGSVKLRALLLRGGPAKKTPRAIHLYKNVESLGFDDASGGSPPATQKLESIPATSELVEIPLLAARFPDVQSVTLYIPGALGGEQGEPDPRTRISFLGFRGEPLAKQRGGPQQIVYEAAPSVADHTKVANAASTRPEQG</sequence>
<dbReference type="PANTHER" id="PTHR12175">
    <property type="entry name" value="AD039 HT014 THIOREDOXIN FAMILY TRP26"/>
    <property type="match status" value="1"/>
</dbReference>
<dbReference type="InterPro" id="IPR045099">
    <property type="entry name" value="PITH1-like"/>
</dbReference>
<dbReference type="InterPro" id="IPR010400">
    <property type="entry name" value="PITH_dom"/>
</dbReference>
<dbReference type="GO" id="GO:0005737">
    <property type="term" value="C:cytoplasm"/>
    <property type="evidence" value="ECO:0007669"/>
    <property type="project" value="UniProtKB-ARBA"/>
</dbReference>
<protein>
    <recommendedName>
        <fullName evidence="3">PITH domain-containing protein</fullName>
    </recommendedName>
</protein>
<evidence type="ECO:0000259" key="3">
    <source>
        <dbReference type="PROSITE" id="PS51532"/>
    </source>
</evidence>
<evidence type="ECO:0000256" key="2">
    <source>
        <dbReference type="SAM" id="MobiDB-lite"/>
    </source>
</evidence>
<feature type="compositionally biased region" description="Basic and acidic residues" evidence="2">
    <location>
        <begin position="1"/>
        <end position="20"/>
    </location>
</feature>
<dbReference type="EMBL" id="KZ454987">
    <property type="protein sequence ID" value="PKI85880.1"/>
    <property type="molecule type" value="Genomic_DNA"/>
</dbReference>
<gene>
    <name evidence="4" type="ORF">MVES_000173</name>
</gene>